<keyword evidence="7" id="KW-1185">Reference proteome</keyword>
<dbReference type="EMBL" id="AP017424">
    <property type="protein sequence ID" value="BAU87752.1"/>
    <property type="molecule type" value="Genomic_DNA"/>
</dbReference>
<keyword evidence="2" id="KW-0032">Aminotransferase</keyword>
<dbReference type="Gene3D" id="3.40.640.10">
    <property type="entry name" value="Type I PLP-dependent aspartate aminotransferase-like (Major domain)"/>
    <property type="match status" value="1"/>
</dbReference>
<dbReference type="GO" id="GO:0008483">
    <property type="term" value="F:transaminase activity"/>
    <property type="evidence" value="ECO:0007669"/>
    <property type="project" value="UniProtKB-KW"/>
</dbReference>
<dbReference type="Gene3D" id="3.90.1150.10">
    <property type="entry name" value="Aspartate Aminotransferase, domain 1"/>
    <property type="match status" value="1"/>
</dbReference>
<dbReference type="RefSeq" id="WP_359879950.1">
    <property type="nucleotide sequence ID" value="NZ_JBEYHT010000037.1"/>
</dbReference>
<evidence type="ECO:0000256" key="2">
    <source>
        <dbReference type="ARBA" id="ARBA00022576"/>
    </source>
</evidence>
<dbReference type="GO" id="GO:1901605">
    <property type="term" value="P:alpha-amino acid metabolic process"/>
    <property type="evidence" value="ECO:0007669"/>
    <property type="project" value="TreeGrafter"/>
</dbReference>
<dbReference type="InterPro" id="IPR015424">
    <property type="entry name" value="PyrdxlP-dep_Trfase"/>
</dbReference>
<dbReference type="KEGG" id="slau:SLA_6886"/>
<evidence type="ECO:0000313" key="6">
    <source>
        <dbReference type="EMBL" id="BAU87752.1"/>
    </source>
</evidence>
<evidence type="ECO:0000256" key="4">
    <source>
        <dbReference type="ARBA" id="ARBA00022898"/>
    </source>
</evidence>
<comment type="cofactor">
    <cofactor evidence="1">
        <name>pyridoxal 5'-phosphate</name>
        <dbReference type="ChEBI" id="CHEBI:597326"/>
    </cofactor>
</comment>
<dbReference type="InterPro" id="IPR050859">
    <property type="entry name" value="Class-I_PLP-dep_aminotransf"/>
</dbReference>
<gene>
    <name evidence="6" type="ORF">SLA_6886</name>
</gene>
<dbReference type="InterPro" id="IPR015421">
    <property type="entry name" value="PyrdxlP-dep_Trfase_major"/>
</dbReference>
<organism evidence="6 7">
    <name type="scientific">Streptomyces laurentii</name>
    <dbReference type="NCBI Taxonomy" id="39478"/>
    <lineage>
        <taxon>Bacteria</taxon>
        <taxon>Bacillati</taxon>
        <taxon>Actinomycetota</taxon>
        <taxon>Actinomycetes</taxon>
        <taxon>Kitasatosporales</taxon>
        <taxon>Streptomycetaceae</taxon>
        <taxon>Streptomyces</taxon>
    </lineage>
</organism>
<evidence type="ECO:0000313" key="7">
    <source>
        <dbReference type="Proteomes" id="UP000217676"/>
    </source>
</evidence>
<dbReference type="SUPFAM" id="SSF53383">
    <property type="entry name" value="PLP-dependent transferases"/>
    <property type="match status" value="1"/>
</dbReference>
<proteinExistence type="predicted"/>
<sequence>MTESSPARAAHAPAVLDLAHLHGSLSDPALLSMNLLNEVSDHYPDAVSFAPGRPDPGGFAIEDVHRYLRIWTEHVTEAEPRGAEAARNRLYQYGRTKGVIQDLVARNLAVDENIHADPESILVTVGCQEAMLLVLRALRADDRDVLLATDPAYVGITGAARLVDLPVVPVDSGTTGIDLDDLAAKVREARAAGLRPRACYLVPDFANPTGLSLDVPTRHRLLDLAAELDILLIEDNPYGFFGDGAPPRPTLKSLDTGRRVVYLGSYAKTALPGARIGYVVADQPVVRGGESVGTLADELSKIKSMITVNTPPVAQAVIGGKLLDCDFALREANRDATARYGKRLRHLLDGLAARFPATSPVAWNRPDGGFFLVVTVPFVADDDLLAYSAKRHKVIWTPMHHFYTAGGGLRQLRLSCSSLTPEEIDLGLDRFASLVTDLLERT</sequence>
<dbReference type="PANTHER" id="PTHR42790">
    <property type="entry name" value="AMINOTRANSFERASE"/>
    <property type="match status" value="1"/>
</dbReference>
<dbReference type="CDD" id="cd00609">
    <property type="entry name" value="AAT_like"/>
    <property type="match status" value="1"/>
</dbReference>
<evidence type="ECO:0000259" key="5">
    <source>
        <dbReference type="Pfam" id="PF00155"/>
    </source>
</evidence>
<dbReference type="InterPro" id="IPR015422">
    <property type="entry name" value="PyrdxlP-dep_Trfase_small"/>
</dbReference>
<protein>
    <submittedName>
        <fullName evidence="6">GntR family transcriptional regulator</fullName>
    </submittedName>
</protein>
<dbReference type="GO" id="GO:0030170">
    <property type="term" value="F:pyridoxal phosphate binding"/>
    <property type="evidence" value="ECO:0007669"/>
    <property type="project" value="InterPro"/>
</dbReference>
<dbReference type="Proteomes" id="UP000217676">
    <property type="component" value="Chromosome"/>
</dbReference>
<dbReference type="Pfam" id="PF00155">
    <property type="entry name" value="Aminotran_1_2"/>
    <property type="match status" value="1"/>
</dbReference>
<evidence type="ECO:0000256" key="3">
    <source>
        <dbReference type="ARBA" id="ARBA00022679"/>
    </source>
</evidence>
<dbReference type="AlphaFoldDB" id="A0A169PGP7"/>
<accession>A0A169PGP7</accession>
<name>A0A169PGP7_STRLU</name>
<keyword evidence="4" id="KW-0663">Pyridoxal phosphate</keyword>
<dbReference type="InterPro" id="IPR004839">
    <property type="entry name" value="Aminotransferase_I/II_large"/>
</dbReference>
<reference evidence="6 7" key="1">
    <citation type="journal article" date="2016" name="Genome Announc.">
        <title>Complete Genome Sequence of Thiostrepton-Producing Streptomyces laurentii ATCC 31255.</title>
        <authorList>
            <person name="Doi K."/>
            <person name="Fujino Y."/>
            <person name="Nagayoshi Y."/>
            <person name="Ohshima T."/>
            <person name="Ogata S."/>
        </authorList>
    </citation>
    <scope>NUCLEOTIDE SEQUENCE [LARGE SCALE GENOMIC DNA]</scope>
    <source>
        <strain evidence="6 7">ATCC 31255</strain>
    </source>
</reference>
<evidence type="ECO:0000256" key="1">
    <source>
        <dbReference type="ARBA" id="ARBA00001933"/>
    </source>
</evidence>
<dbReference type="PANTHER" id="PTHR42790:SF19">
    <property type="entry name" value="KYNURENINE_ALPHA-AMINOADIPATE AMINOTRANSFERASE, MITOCHONDRIAL"/>
    <property type="match status" value="1"/>
</dbReference>
<keyword evidence="3" id="KW-0808">Transferase</keyword>
<feature type="domain" description="Aminotransferase class I/classII large" evidence="5">
    <location>
        <begin position="73"/>
        <end position="430"/>
    </location>
</feature>